<reference evidence="1" key="2">
    <citation type="journal article" date="2021" name="Front. Microbiol.">
        <title>Comprehensive Comparative Genomics and Phenotyping of Methylobacterium Species.</title>
        <authorList>
            <person name="Alessa O."/>
            <person name="Ogura Y."/>
            <person name="Fujitani Y."/>
            <person name="Takami H."/>
            <person name="Hayashi T."/>
            <person name="Sahin N."/>
            <person name="Tani A."/>
        </authorList>
    </citation>
    <scope>NUCLEOTIDE SEQUENCE</scope>
    <source>
        <strain evidence="1">DSM 22415</strain>
    </source>
</reference>
<evidence type="ECO:0000313" key="3">
    <source>
        <dbReference type="Proteomes" id="UP000401717"/>
    </source>
</evidence>
<reference evidence="2 3" key="1">
    <citation type="submission" date="2019-06" db="EMBL/GenBank/DDBJ databases">
        <authorList>
            <person name="Rodrigo-Torres L."/>
            <person name="Arahal R. D."/>
            <person name="Lucena T."/>
        </authorList>
    </citation>
    <scope>NUCLEOTIDE SEQUENCE [LARGE SCALE GENOMIC DNA]</scope>
    <source>
        <strain evidence="2 3">SW08-7</strain>
    </source>
</reference>
<dbReference type="EMBL" id="CABFVH010000072">
    <property type="protein sequence ID" value="VUF15826.1"/>
    <property type="molecule type" value="Genomic_DNA"/>
</dbReference>
<dbReference type="RefSeq" id="WP_186384025.1">
    <property type="nucleotide sequence ID" value="NZ_BPQI01000118.1"/>
</dbReference>
<evidence type="ECO:0000313" key="1">
    <source>
        <dbReference type="EMBL" id="GJD57745.1"/>
    </source>
</evidence>
<accession>A0A564G727</accession>
<reference evidence="1" key="3">
    <citation type="submission" date="2021-08" db="EMBL/GenBank/DDBJ databases">
        <authorList>
            <person name="Tani A."/>
            <person name="Ola A."/>
            <person name="Ogura Y."/>
            <person name="Katsura K."/>
            <person name="Hayashi T."/>
        </authorList>
    </citation>
    <scope>NUCLEOTIDE SEQUENCE</scope>
    <source>
        <strain evidence="1">DSM 22415</strain>
    </source>
</reference>
<evidence type="ECO:0000313" key="2">
    <source>
        <dbReference type="EMBL" id="VUF15826.1"/>
    </source>
</evidence>
<proteinExistence type="predicted"/>
<dbReference type="Proteomes" id="UP000401717">
    <property type="component" value="Unassembled WGS sequence"/>
</dbReference>
<protein>
    <submittedName>
        <fullName evidence="2">Uncharacterized protein</fullName>
    </submittedName>
</protein>
<name>A0A564G727_9HYPH</name>
<dbReference type="EMBL" id="BPQI01000118">
    <property type="protein sequence ID" value="GJD57745.1"/>
    <property type="molecule type" value="Genomic_DNA"/>
</dbReference>
<dbReference type="Proteomes" id="UP001055303">
    <property type="component" value="Unassembled WGS sequence"/>
</dbReference>
<gene>
    <name evidence="1" type="ORF">IFDJLNFL_3657</name>
    <name evidence="2" type="ORF">MTDSW087_05574</name>
</gene>
<sequence length="46" mass="4970">MDAVQPLVSAALIATIALFTFANLELALTEIRGDLRAARATARTRR</sequence>
<evidence type="ECO:0000313" key="4">
    <source>
        <dbReference type="Proteomes" id="UP001055303"/>
    </source>
</evidence>
<keyword evidence="4" id="KW-1185">Reference proteome</keyword>
<dbReference type="AlphaFoldDB" id="A0A564G727"/>
<organism evidence="2 3">
    <name type="scientific">Methylobacterium dankookense</name>
    <dbReference type="NCBI Taxonomy" id="560405"/>
    <lineage>
        <taxon>Bacteria</taxon>
        <taxon>Pseudomonadati</taxon>
        <taxon>Pseudomonadota</taxon>
        <taxon>Alphaproteobacteria</taxon>
        <taxon>Hyphomicrobiales</taxon>
        <taxon>Methylobacteriaceae</taxon>
        <taxon>Methylobacterium</taxon>
    </lineage>
</organism>